<sequence length="111" mass="12005">MLAAIVAGRQLQATLLIAKPEQLIRNAGFIPALRDRGVDFVCCDMPGTNTLTVGIFALIVQHARETISQRTKAALAVKRVREELSGAHAKLTPNLIAKSLQVRQANADNHP</sequence>
<dbReference type="RefSeq" id="WP_206986759.1">
    <property type="nucleotide sequence ID" value="NZ_JAFLQZ010000025.1"/>
</dbReference>
<reference evidence="2" key="1">
    <citation type="submission" date="2021-03" db="EMBL/GenBank/DDBJ databases">
        <authorList>
            <person name="Kim M.K."/>
        </authorList>
    </citation>
    <scope>NUCLEOTIDE SEQUENCE</scope>
    <source>
        <strain evidence="2">BT186</strain>
    </source>
</reference>
<protein>
    <submittedName>
        <fullName evidence="2">Recombinase family protein</fullName>
    </submittedName>
</protein>
<dbReference type="EMBL" id="JAFLQZ010000025">
    <property type="protein sequence ID" value="MBO0360847.1"/>
    <property type="molecule type" value="Genomic_DNA"/>
</dbReference>
<keyword evidence="3" id="KW-1185">Reference proteome</keyword>
<evidence type="ECO:0000259" key="1">
    <source>
        <dbReference type="Pfam" id="PF00239"/>
    </source>
</evidence>
<accession>A0A939F1X8</accession>
<dbReference type="AlphaFoldDB" id="A0A939F1X8"/>
<dbReference type="GO" id="GO:0003677">
    <property type="term" value="F:DNA binding"/>
    <property type="evidence" value="ECO:0007669"/>
    <property type="project" value="InterPro"/>
</dbReference>
<evidence type="ECO:0000313" key="2">
    <source>
        <dbReference type="EMBL" id="MBO0360847.1"/>
    </source>
</evidence>
<gene>
    <name evidence="2" type="ORF">J0X19_23005</name>
</gene>
<feature type="domain" description="Resolvase/invertase-type recombinase catalytic" evidence="1">
    <location>
        <begin position="3"/>
        <end position="82"/>
    </location>
</feature>
<dbReference type="InterPro" id="IPR036162">
    <property type="entry name" value="Resolvase-like_N_sf"/>
</dbReference>
<dbReference type="GO" id="GO:0000150">
    <property type="term" value="F:DNA strand exchange activity"/>
    <property type="evidence" value="ECO:0007669"/>
    <property type="project" value="InterPro"/>
</dbReference>
<organism evidence="2 3">
    <name type="scientific">Hymenobacter telluris</name>
    <dbReference type="NCBI Taxonomy" id="2816474"/>
    <lineage>
        <taxon>Bacteria</taxon>
        <taxon>Pseudomonadati</taxon>
        <taxon>Bacteroidota</taxon>
        <taxon>Cytophagia</taxon>
        <taxon>Cytophagales</taxon>
        <taxon>Hymenobacteraceae</taxon>
        <taxon>Hymenobacter</taxon>
    </lineage>
</organism>
<dbReference type="Pfam" id="PF00239">
    <property type="entry name" value="Resolvase"/>
    <property type="match status" value="1"/>
</dbReference>
<dbReference type="InterPro" id="IPR006119">
    <property type="entry name" value="Resolv_N"/>
</dbReference>
<proteinExistence type="predicted"/>
<comment type="caution">
    <text evidence="2">The sequence shown here is derived from an EMBL/GenBank/DDBJ whole genome shotgun (WGS) entry which is preliminary data.</text>
</comment>
<name>A0A939F1X8_9BACT</name>
<dbReference type="Gene3D" id="3.40.50.1390">
    <property type="entry name" value="Resolvase, N-terminal catalytic domain"/>
    <property type="match status" value="1"/>
</dbReference>
<evidence type="ECO:0000313" key="3">
    <source>
        <dbReference type="Proteomes" id="UP000664144"/>
    </source>
</evidence>
<dbReference type="SUPFAM" id="SSF53041">
    <property type="entry name" value="Resolvase-like"/>
    <property type="match status" value="1"/>
</dbReference>
<dbReference type="Proteomes" id="UP000664144">
    <property type="component" value="Unassembled WGS sequence"/>
</dbReference>